<sequence length="233" mass="26058">MTSPSPFKCSSIDYESVVDPASCVEDLEEYDTSTELPVIRPSKLLVGTTLLSSPTGSLFNEKYSMCPLDKATGEAYQEITRTTSSTSTSTSTSTRTRTTRSRSATTSSWSSDSTELSSIAPLSETNFPSSMPRIAFADWQKFGIEFYTPKPQKINPSNMYYEYHSVSSTRVSTRPRQGRSKSHPISTTQNLQSEKSQSYSIFESKEEEEEESNSKPKLLLRRATLEGYYCPEL</sequence>
<evidence type="ECO:0000256" key="1">
    <source>
        <dbReference type="SAM" id="MobiDB-lite"/>
    </source>
</evidence>
<dbReference type="EMBL" id="GL883094">
    <property type="protein sequence ID" value="EGG10757.1"/>
    <property type="molecule type" value="Genomic_DNA"/>
</dbReference>
<keyword evidence="3" id="KW-1185">Reference proteome</keyword>
<dbReference type="Proteomes" id="UP000001072">
    <property type="component" value="Unassembled WGS sequence"/>
</dbReference>
<feature type="region of interest" description="Disordered" evidence="1">
    <location>
        <begin position="78"/>
        <end position="115"/>
    </location>
</feature>
<dbReference type="HOGENOM" id="CLU_1190137_0_0_1"/>
<accession>F4RAM6</accession>
<evidence type="ECO:0000313" key="2">
    <source>
        <dbReference type="EMBL" id="EGG10757.1"/>
    </source>
</evidence>
<reference evidence="3" key="1">
    <citation type="journal article" date="2011" name="Proc. Natl. Acad. Sci. U.S.A.">
        <title>Obligate biotrophy features unraveled by the genomic analysis of rust fungi.</title>
        <authorList>
            <person name="Duplessis S."/>
            <person name="Cuomo C.A."/>
            <person name="Lin Y.-C."/>
            <person name="Aerts A."/>
            <person name="Tisserant E."/>
            <person name="Veneault-Fourrey C."/>
            <person name="Joly D.L."/>
            <person name="Hacquard S."/>
            <person name="Amselem J."/>
            <person name="Cantarel B.L."/>
            <person name="Chiu R."/>
            <person name="Coutinho P.M."/>
            <person name="Feau N."/>
            <person name="Field M."/>
            <person name="Frey P."/>
            <person name="Gelhaye E."/>
            <person name="Goldberg J."/>
            <person name="Grabherr M.G."/>
            <person name="Kodira C.D."/>
            <person name="Kohler A."/>
            <person name="Kuees U."/>
            <person name="Lindquist E.A."/>
            <person name="Lucas S.M."/>
            <person name="Mago R."/>
            <person name="Mauceli E."/>
            <person name="Morin E."/>
            <person name="Murat C."/>
            <person name="Pangilinan J.L."/>
            <person name="Park R."/>
            <person name="Pearson M."/>
            <person name="Quesneville H."/>
            <person name="Rouhier N."/>
            <person name="Sakthikumar S."/>
            <person name="Salamov A.A."/>
            <person name="Schmutz J."/>
            <person name="Selles B."/>
            <person name="Shapiro H."/>
            <person name="Tanguay P."/>
            <person name="Tuskan G.A."/>
            <person name="Henrissat B."/>
            <person name="Van de Peer Y."/>
            <person name="Rouze P."/>
            <person name="Ellis J.G."/>
            <person name="Dodds P.N."/>
            <person name="Schein J.E."/>
            <person name="Zhong S."/>
            <person name="Hamelin R.C."/>
            <person name="Grigoriev I.V."/>
            <person name="Szabo L.J."/>
            <person name="Martin F."/>
        </authorList>
    </citation>
    <scope>NUCLEOTIDE SEQUENCE [LARGE SCALE GENOMIC DNA]</scope>
    <source>
        <strain evidence="3">98AG31 / pathotype 3-4-7</strain>
    </source>
</reference>
<name>F4RAM6_MELLP</name>
<dbReference type="KEGG" id="mlr:MELLADRAFT_115450"/>
<evidence type="ECO:0000313" key="3">
    <source>
        <dbReference type="Proteomes" id="UP000001072"/>
    </source>
</evidence>
<feature type="compositionally biased region" description="Low complexity" evidence="1">
    <location>
        <begin position="80"/>
        <end position="115"/>
    </location>
</feature>
<gene>
    <name evidence="2" type="ORF">MELLADRAFT_115450</name>
</gene>
<dbReference type="InParanoid" id="F4RAM6"/>
<proteinExistence type="predicted"/>
<dbReference type="VEuPathDB" id="FungiDB:MELLADRAFT_115450"/>
<dbReference type="OrthoDB" id="2503200at2759"/>
<dbReference type="RefSeq" id="XP_007406226.1">
    <property type="nucleotide sequence ID" value="XM_007406164.1"/>
</dbReference>
<organism evidence="3">
    <name type="scientific">Melampsora larici-populina (strain 98AG31 / pathotype 3-4-7)</name>
    <name type="common">Poplar leaf rust fungus</name>
    <dbReference type="NCBI Taxonomy" id="747676"/>
    <lineage>
        <taxon>Eukaryota</taxon>
        <taxon>Fungi</taxon>
        <taxon>Dikarya</taxon>
        <taxon>Basidiomycota</taxon>
        <taxon>Pucciniomycotina</taxon>
        <taxon>Pucciniomycetes</taxon>
        <taxon>Pucciniales</taxon>
        <taxon>Melampsoraceae</taxon>
        <taxon>Melampsora</taxon>
    </lineage>
</organism>
<feature type="region of interest" description="Disordered" evidence="1">
    <location>
        <begin position="169"/>
        <end position="217"/>
    </location>
</feature>
<dbReference type="GeneID" id="18925603"/>
<dbReference type="AlphaFoldDB" id="F4RAM6"/>
<protein>
    <submittedName>
        <fullName evidence="2">Uncharacterized protein</fullName>
    </submittedName>
</protein>
<feature type="compositionally biased region" description="Polar residues" evidence="1">
    <location>
        <begin position="183"/>
        <end position="201"/>
    </location>
</feature>